<evidence type="ECO:0000256" key="1">
    <source>
        <dbReference type="ARBA" id="ARBA00006265"/>
    </source>
</evidence>
<feature type="compositionally biased region" description="Basic and acidic residues" evidence="3">
    <location>
        <begin position="329"/>
        <end position="353"/>
    </location>
</feature>
<evidence type="ECO:0000256" key="2">
    <source>
        <dbReference type="PROSITE-ProRule" id="PRU00176"/>
    </source>
</evidence>
<comment type="caution">
    <text evidence="5">The sequence shown here is derived from an EMBL/GenBank/DDBJ whole genome shotgun (WGS) entry which is preliminary data.</text>
</comment>
<dbReference type="AlphaFoldDB" id="A0AAP0EFJ6"/>
<keyword evidence="2" id="KW-0694">RNA-binding</keyword>
<dbReference type="SMART" id="SM00360">
    <property type="entry name" value="RRM"/>
    <property type="match status" value="1"/>
</dbReference>
<dbReference type="SUPFAM" id="SSF54928">
    <property type="entry name" value="RNA-binding domain, RBD"/>
    <property type="match status" value="1"/>
</dbReference>
<comment type="similarity">
    <text evidence="1">Belongs to the RRM CPSF6/7 family.</text>
</comment>
<dbReference type="InterPro" id="IPR000504">
    <property type="entry name" value="RRM_dom"/>
</dbReference>
<name>A0AAP0EFJ6_9MAGN</name>
<dbReference type="Pfam" id="PF00076">
    <property type="entry name" value="RRM_1"/>
    <property type="match status" value="1"/>
</dbReference>
<dbReference type="InterPro" id="IPR012677">
    <property type="entry name" value="Nucleotide-bd_a/b_plait_sf"/>
</dbReference>
<evidence type="ECO:0000313" key="6">
    <source>
        <dbReference type="Proteomes" id="UP001419268"/>
    </source>
</evidence>
<protein>
    <recommendedName>
        <fullName evidence="4">RRM domain-containing protein</fullName>
    </recommendedName>
</protein>
<proteinExistence type="inferred from homology"/>
<organism evidence="5 6">
    <name type="scientific">Stephania cephalantha</name>
    <dbReference type="NCBI Taxonomy" id="152367"/>
    <lineage>
        <taxon>Eukaryota</taxon>
        <taxon>Viridiplantae</taxon>
        <taxon>Streptophyta</taxon>
        <taxon>Embryophyta</taxon>
        <taxon>Tracheophyta</taxon>
        <taxon>Spermatophyta</taxon>
        <taxon>Magnoliopsida</taxon>
        <taxon>Ranunculales</taxon>
        <taxon>Menispermaceae</taxon>
        <taxon>Menispermoideae</taxon>
        <taxon>Cissampelideae</taxon>
        <taxon>Stephania</taxon>
    </lineage>
</organism>
<feature type="compositionally biased region" description="Basic and acidic residues" evidence="3">
    <location>
        <begin position="268"/>
        <end position="292"/>
    </location>
</feature>
<accession>A0AAP0EFJ6</accession>
<dbReference type="InterPro" id="IPR034772">
    <property type="entry name" value="CPSF6/7"/>
</dbReference>
<gene>
    <name evidence="5" type="ORF">Scep_028979</name>
</gene>
<evidence type="ECO:0000256" key="3">
    <source>
        <dbReference type="SAM" id="MobiDB-lite"/>
    </source>
</evidence>
<dbReference type="Gene3D" id="3.30.70.330">
    <property type="match status" value="1"/>
</dbReference>
<dbReference type="GO" id="GO:0005634">
    <property type="term" value="C:nucleus"/>
    <property type="evidence" value="ECO:0007669"/>
    <property type="project" value="UniProtKB-SubCell"/>
</dbReference>
<evidence type="ECO:0000259" key="4">
    <source>
        <dbReference type="PROSITE" id="PS50102"/>
    </source>
</evidence>
<dbReference type="GO" id="GO:0006397">
    <property type="term" value="P:mRNA processing"/>
    <property type="evidence" value="ECO:0007669"/>
    <property type="project" value="UniProtKB-KW"/>
</dbReference>
<feature type="region of interest" description="Disordered" evidence="3">
    <location>
        <begin position="329"/>
        <end position="377"/>
    </location>
</feature>
<feature type="region of interest" description="Disordered" evidence="3">
    <location>
        <begin position="264"/>
        <end position="292"/>
    </location>
</feature>
<dbReference type="PROSITE" id="PS50102">
    <property type="entry name" value="RRM"/>
    <property type="match status" value="1"/>
</dbReference>
<dbReference type="Proteomes" id="UP001419268">
    <property type="component" value="Unassembled WGS sequence"/>
</dbReference>
<evidence type="ECO:0000313" key="5">
    <source>
        <dbReference type="EMBL" id="KAK9089897.1"/>
    </source>
</evidence>
<feature type="compositionally biased region" description="Basic and acidic residues" evidence="3">
    <location>
        <begin position="365"/>
        <end position="374"/>
    </location>
</feature>
<dbReference type="GO" id="GO:0003723">
    <property type="term" value="F:RNA binding"/>
    <property type="evidence" value="ECO:0007669"/>
    <property type="project" value="UniProtKB-UniRule"/>
</dbReference>
<keyword evidence="6" id="KW-1185">Reference proteome</keyword>
<sequence length="427" mass="48986">MNSEYDNPNPYDNLLDDEGIANKTVLFVGELEYSTTDAQIEEQVQNYGATDYEVRFFTDVLNGKSIGHCKVRFQDTDHAKACMEGMNGHVFNGKPCTVSFEAPESLRRKIEDLKREWYLYNSSLNPSFPGRNTDEGLRRPLVPPTHQMIRNAGFPSMRPHTNPSFLGSGEARRLMGVMPPPYGDPTPRNWHFQEMNPMLPNARMVGMNPLVPWYPWYQPWYPNVGNASILGPRPGAMPGSWIDSRPPVVFGGSMQGNVQYEAMHPRHGRESYGEVDEDRRLSGRGADYDHRQSRLSHDYEMYGGEGSRCSRRSGDYDRECFKRRRYGEGRRRWRRSAEHDHGDSRRRQGDKTYGKSRRRSQSQRGAEHDQDTLGREGIAMTSLERAVRIRGQVQNMILDNLGEGIAMMSRRRQVTKVTLEKEGKSRG</sequence>
<dbReference type="PANTHER" id="PTHR23204">
    <property type="entry name" value="CLEAVAGE AND POLYADENYLATION SPECIFIC FACTOR"/>
    <property type="match status" value="1"/>
</dbReference>
<dbReference type="EMBL" id="JBBNAG010000012">
    <property type="protein sequence ID" value="KAK9089897.1"/>
    <property type="molecule type" value="Genomic_DNA"/>
</dbReference>
<reference evidence="5 6" key="1">
    <citation type="submission" date="2024-01" db="EMBL/GenBank/DDBJ databases">
        <title>Genome assemblies of Stephania.</title>
        <authorList>
            <person name="Yang L."/>
        </authorList>
    </citation>
    <scope>NUCLEOTIDE SEQUENCE [LARGE SCALE GENOMIC DNA]</scope>
    <source>
        <strain evidence="5">JXDWG</strain>
        <tissue evidence="5">Leaf</tissue>
    </source>
</reference>
<dbReference type="InterPro" id="IPR035979">
    <property type="entry name" value="RBD_domain_sf"/>
</dbReference>
<feature type="domain" description="RRM" evidence="4">
    <location>
        <begin position="24"/>
        <end position="103"/>
    </location>
</feature>